<feature type="transmembrane region" description="Helical" evidence="1">
    <location>
        <begin position="35"/>
        <end position="57"/>
    </location>
</feature>
<evidence type="ECO:0000313" key="2">
    <source>
        <dbReference type="EMBL" id="ANJ20864.1"/>
    </source>
</evidence>
<protein>
    <submittedName>
        <fullName evidence="2">Uncharacterized protein</fullName>
    </submittedName>
</protein>
<keyword evidence="1" id="KW-1133">Transmembrane helix</keyword>
<keyword evidence="1" id="KW-0812">Transmembrane</keyword>
<name>A0A191VYS6_9CAUD</name>
<organism evidence="2 3">
    <name type="scientific">Roseobacter phage RD-1410Ws-07</name>
    <dbReference type="NCBI Taxonomy" id="1815985"/>
    <lineage>
        <taxon>Viruses</taxon>
        <taxon>Duplodnaviria</taxon>
        <taxon>Heunggongvirae</taxon>
        <taxon>Uroviricota</taxon>
        <taxon>Caudoviricetes</taxon>
        <taxon>Schitoviridae</taxon>
        <taxon>Rhodovirinae</taxon>
        <taxon>Sanyabayvirus</taxon>
        <taxon>Sanyabayvirus DS1410Ws06</taxon>
    </lineage>
</organism>
<reference evidence="2 3" key="1">
    <citation type="journal article" date="2016" name="Curr. Microbiol.">
        <title>Characterization and Complete Genome Sequences of Three N4-Like Roseobacter Phages Isolated from the South China Sea.</title>
        <authorList>
            <person name="Li B."/>
            <person name="Zhang S."/>
            <person name="Long L."/>
            <person name="Huang S."/>
        </authorList>
    </citation>
    <scope>NUCLEOTIDE SEQUENCE [LARGE SCALE GENOMIC DNA]</scope>
</reference>
<accession>A0A191VYS6</accession>
<proteinExistence type="predicted"/>
<dbReference type="EMBL" id="KU885990">
    <property type="protein sequence ID" value="ANJ20864.1"/>
    <property type="molecule type" value="Genomic_DNA"/>
</dbReference>
<evidence type="ECO:0000313" key="3">
    <source>
        <dbReference type="Proteomes" id="UP000257988"/>
    </source>
</evidence>
<keyword evidence="1" id="KW-0472">Membrane</keyword>
<dbReference type="Proteomes" id="UP000257988">
    <property type="component" value="Segment"/>
</dbReference>
<evidence type="ECO:0000256" key="1">
    <source>
        <dbReference type="SAM" id="Phobius"/>
    </source>
</evidence>
<feature type="transmembrane region" description="Helical" evidence="1">
    <location>
        <begin position="7"/>
        <end position="29"/>
    </location>
</feature>
<gene>
    <name evidence="2" type="ORF">RDp07_gp53</name>
</gene>
<sequence>MLTKFFGTLIGTMGVILALIIVAIIGVAAVFIGYFLLWGFIGLCIIGFIWFLIWAAIDEWKQRPRRKHDPDDPGP</sequence>